<dbReference type="InterPro" id="IPR030392">
    <property type="entry name" value="S74_ICA"/>
</dbReference>
<keyword evidence="4" id="KW-1185">Reference proteome</keyword>
<evidence type="ECO:0000313" key="3">
    <source>
        <dbReference type="EMBL" id="MBW3127397.1"/>
    </source>
</evidence>
<dbReference type="RefSeq" id="WP_219156651.1">
    <property type="nucleotide sequence ID" value="NZ_JAHWGL010000005.1"/>
</dbReference>
<feature type="signal peptide" evidence="1">
    <location>
        <begin position="1"/>
        <end position="27"/>
    </location>
</feature>
<dbReference type="Proteomes" id="UP000826188">
    <property type="component" value="Unassembled WGS sequence"/>
</dbReference>
<evidence type="ECO:0000313" key="4">
    <source>
        <dbReference type="Proteomes" id="UP000826188"/>
    </source>
</evidence>
<dbReference type="EMBL" id="JAHWGL010000005">
    <property type="protein sequence ID" value="MBW3127397.1"/>
    <property type="molecule type" value="Genomic_DNA"/>
</dbReference>
<evidence type="ECO:0000256" key="1">
    <source>
        <dbReference type="SAM" id="SignalP"/>
    </source>
</evidence>
<keyword evidence="1" id="KW-0732">Signal</keyword>
<accession>A0ABS6WVU6</accession>
<feature type="chain" id="PRO_5045487324" evidence="1">
    <location>
        <begin position="28"/>
        <end position="603"/>
    </location>
</feature>
<reference evidence="3 4" key="1">
    <citation type="submission" date="2021-07" db="EMBL/GenBank/DDBJ databases">
        <title>Hymenobacter profundi sp. nov., isolated from deep-sea water.</title>
        <authorList>
            <person name="Kim M.K."/>
        </authorList>
    </citation>
    <scope>NUCLEOTIDE SEQUENCE [LARGE SCALE GENOMIC DNA]</scope>
    <source>
        <strain evidence="3 4">M2</strain>
    </source>
</reference>
<comment type="caution">
    <text evidence="3">The sequence shown here is derived from an EMBL/GenBank/DDBJ whole genome shotgun (WGS) entry which is preliminary data.</text>
</comment>
<proteinExistence type="predicted"/>
<dbReference type="PROSITE" id="PS51688">
    <property type="entry name" value="ICA"/>
    <property type="match status" value="1"/>
</dbReference>
<evidence type="ECO:0000259" key="2">
    <source>
        <dbReference type="PROSITE" id="PS51688"/>
    </source>
</evidence>
<sequence length="603" mass="62466">MKAHLLPTPCRLLLLVLLSVLAGPTLAQTGGSVGIGTATPDASAVLDLSASNKGLLIPRLDSAQRVRIAAPATGLLVFQTSPRAGFYYYAGPAAGWRYLPDQTRSSSGDNLGNGVATTTVNLQGNALVGSGAELPAGVRGVGVRADGGLNIAQHTPGDNLYLGYQAGQANTTGYYNQFIGYQAGQANTTGNYNQFIGYQSGYHNTTGSFNQFSGYGSGYSNTTGDQNQFSGYESGVLNTEGSNNIFSGYQSGYHNTTGSYNQFSGYLSGYYNTTGSYNQLSGYLSSYSNTTGSFNQFSGYRSGYYNTTGSNNWAFGYLAGPTTGNLTNAGAIGYRAQVSQSNSLVLGGTGSNAVRVGIGITAPYSQLSNTADNVVGSNGFGVSSPSLTWSSPEQGYTAAFYNGNTSGAGGGALAVKVASASAGTAVLDVSRGSTQNATGTTLLLVRADGNVGIGTSSPGYTLDVAGTIRGNNVSPSDVRFKQQVRPLTGALAGALALHGVRYRWNALGVAHGGVAGAEQVGLLAQEVEQVYPELVSTDAQGYKAVNYAQLTPVLLEAIRELAVQNEVLQAQLRLQQQRADTSTTAFEQRLRALEAAADRAAVR</sequence>
<organism evidence="3 4">
    <name type="scientific">Hymenobacter profundi</name>
    <dbReference type="NCBI Taxonomy" id="1982110"/>
    <lineage>
        <taxon>Bacteria</taxon>
        <taxon>Pseudomonadati</taxon>
        <taxon>Bacteroidota</taxon>
        <taxon>Cytophagia</taxon>
        <taxon>Cytophagales</taxon>
        <taxon>Hymenobacteraceae</taxon>
        <taxon>Hymenobacter</taxon>
    </lineage>
</organism>
<protein>
    <submittedName>
        <fullName evidence="3">Tail fiber domain-containing protein</fullName>
    </submittedName>
</protein>
<name>A0ABS6WVU6_9BACT</name>
<gene>
    <name evidence="3" type="ORF">KYK14_02440</name>
</gene>
<feature type="domain" description="Peptidase S74" evidence="2">
    <location>
        <begin position="476"/>
        <end position="572"/>
    </location>
</feature>
<dbReference type="Pfam" id="PF13884">
    <property type="entry name" value="Peptidase_S74"/>
    <property type="match status" value="1"/>
</dbReference>